<dbReference type="InterPro" id="IPR035566">
    <property type="entry name" value="Ribosomal_protein_bL20_C"/>
</dbReference>
<name>A0A9N8E6X3_9STRA</name>
<dbReference type="HAMAP" id="MF_00382">
    <property type="entry name" value="Ribosomal_bL20"/>
    <property type="match status" value="1"/>
</dbReference>
<evidence type="ECO:0000256" key="3">
    <source>
        <dbReference type="ARBA" id="ARBA00023274"/>
    </source>
</evidence>
<dbReference type="Gene3D" id="6.10.160.10">
    <property type="match status" value="1"/>
</dbReference>
<evidence type="ECO:0000256" key="4">
    <source>
        <dbReference type="RuleBase" id="RU000561"/>
    </source>
</evidence>
<dbReference type="PRINTS" id="PR00062">
    <property type="entry name" value="RIBOSOMALL20"/>
</dbReference>
<evidence type="ECO:0000256" key="2">
    <source>
        <dbReference type="ARBA" id="ARBA00022980"/>
    </source>
</evidence>
<dbReference type="Proteomes" id="UP001153069">
    <property type="component" value="Unassembled WGS sequence"/>
</dbReference>
<dbReference type="NCBIfam" id="TIGR01032">
    <property type="entry name" value="rplT_bact"/>
    <property type="match status" value="1"/>
</dbReference>
<gene>
    <name evidence="5" type="ORF">SEMRO_560_G166720.1</name>
</gene>
<dbReference type="GO" id="GO:1990904">
    <property type="term" value="C:ribonucleoprotein complex"/>
    <property type="evidence" value="ECO:0007669"/>
    <property type="project" value="UniProtKB-KW"/>
</dbReference>
<keyword evidence="6" id="KW-1185">Reference proteome</keyword>
<dbReference type="InterPro" id="IPR005813">
    <property type="entry name" value="Ribosomal_bL20"/>
</dbReference>
<organism evidence="5 6">
    <name type="scientific">Seminavis robusta</name>
    <dbReference type="NCBI Taxonomy" id="568900"/>
    <lineage>
        <taxon>Eukaryota</taxon>
        <taxon>Sar</taxon>
        <taxon>Stramenopiles</taxon>
        <taxon>Ochrophyta</taxon>
        <taxon>Bacillariophyta</taxon>
        <taxon>Bacillariophyceae</taxon>
        <taxon>Bacillariophycidae</taxon>
        <taxon>Naviculales</taxon>
        <taxon>Naviculaceae</taxon>
        <taxon>Seminavis</taxon>
    </lineage>
</organism>
<evidence type="ECO:0000313" key="5">
    <source>
        <dbReference type="EMBL" id="CAB9512899.1"/>
    </source>
</evidence>
<dbReference type="Pfam" id="PF00453">
    <property type="entry name" value="Ribosomal_L20"/>
    <property type="match status" value="1"/>
</dbReference>
<reference evidence="5" key="1">
    <citation type="submission" date="2020-06" db="EMBL/GenBank/DDBJ databases">
        <authorList>
            <consortium name="Plant Systems Biology data submission"/>
        </authorList>
    </citation>
    <scope>NUCLEOTIDE SEQUENCE</scope>
    <source>
        <strain evidence="5">D6</strain>
    </source>
</reference>
<dbReference type="CDD" id="cd07026">
    <property type="entry name" value="Ribosomal_L20"/>
    <property type="match status" value="1"/>
</dbReference>
<protein>
    <submittedName>
        <fullName evidence="5">Protein L20</fullName>
    </submittedName>
</protein>
<keyword evidence="3 4" id="KW-0687">Ribonucleoprotein</keyword>
<sequence length="209" mass="24684">MSLLRRFVVSSWNTATSTMASRFPLHPSAPSAWSNSPQNIVARTFASKKHKRLLQFSKGFRGRAKNCYSIAVRRVEKSWQYAYRDRRRKRREYKKVWIQRISAGVRQYAFRYSEFMHLLNLRGDDSKTSSKNSNIQLNRKILADLAANEPFAFKAIVDVVQESTGVKKEHAKYSHQDGWEFDDDQDEEEDYYYEPDTMAWIPKKKKKQK</sequence>
<keyword evidence="2 4" id="KW-0689">Ribosomal protein</keyword>
<dbReference type="OrthoDB" id="10251781at2759"/>
<dbReference type="FunFam" id="1.10.1900.20:FF:000001">
    <property type="entry name" value="50S ribosomal protein L20"/>
    <property type="match status" value="1"/>
</dbReference>
<proteinExistence type="inferred from homology"/>
<dbReference type="GO" id="GO:0005840">
    <property type="term" value="C:ribosome"/>
    <property type="evidence" value="ECO:0007669"/>
    <property type="project" value="UniProtKB-KW"/>
</dbReference>
<dbReference type="AlphaFoldDB" id="A0A9N8E6X3"/>
<dbReference type="EMBL" id="CAICTM010000559">
    <property type="protein sequence ID" value="CAB9512899.1"/>
    <property type="molecule type" value="Genomic_DNA"/>
</dbReference>
<dbReference type="GO" id="GO:0003735">
    <property type="term" value="F:structural constituent of ribosome"/>
    <property type="evidence" value="ECO:0007669"/>
    <property type="project" value="InterPro"/>
</dbReference>
<comment type="caution">
    <text evidence="5">The sequence shown here is derived from an EMBL/GenBank/DDBJ whole genome shotgun (WGS) entry which is preliminary data.</text>
</comment>
<evidence type="ECO:0000256" key="1">
    <source>
        <dbReference type="ARBA" id="ARBA00007698"/>
    </source>
</evidence>
<dbReference type="GO" id="GO:0019843">
    <property type="term" value="F:rRNA binding"/>
    <property type="evidence" value="ECO:0007669"/>
    <property type="project" value="InterPro"/>
</dbReference>
<dbReference type="GO" id="GO:0006412">
    <property type="term" value="P:translation"/>
    <property type="evidence" value="ECO:0007669"/>
    <property type="project" value="InterPro"/>
</dbReference>
<dbReference type="PANTHER" id="PTHR10986">
    <property type="entry name" value="39S RIBOSOMAL PROTEIN L20"/>
    <property type="match status" value="1"/>
</dbReference>
<accession>A0A9N8E6X3</accession>
<dbReference type="SUPFAM" id="SSF74731">
    <property type="entry name" value="Ribosomal protein L20"/>
    <property type="match status" value="1"/>
</dbReference>
<dbReference type="Gene3D" id="1.10.1900.20">
    <property type="entry name" value="Ribosomal protein L20"/>
    <property type="match status" value="1"/>
</dbReference>
<comment type="similarity">
    <text evidence="1 4">Belongs to the bacterial ribosomal protein bL20 family.</text>
</comment>
<evidence type="ECO:0000313" key="6">
    <source>
        <dbReference type="Proteomes" id="UP001153069"/>
    </source>
</evidence>